<keyword evidence="4" id="KW-1185">Reference proteome</keyword>
<sequence length="1055" mass="113726">MAAFCVASLESKAPGYWWWQAEAWSGKSALTSWFCLNAPPGVVVVSFFVTARFGAQADSGAFVAAIGAQLEELVAERRALASAGDHSLDPAPAASNWRALLSELAALCRDREEVLVLLVDGLDEDQSSARNLPSIAALLPKSGVEGLRVILASRPHPPLPLDVAADHPLHDPAIVRHLARSPHARVMRDAALLELQRMLADSAVALDVVGLLAAARGGLSLPDIEELTGLAPYEIQWVLTGSAGRMISSRETGWRTSGAAGTVFLLVHETLQPEVRAALGEARFTAYVNRLHAWADRYRELGWPAETPVYVLRGYQAMLQDRGDTERLVALGIDTVRHGRMLKQSGGDFASFAEIDAAQRAVLLQRDPNLQDLAWLAVHRADLVAGNTHMPAELPKVWILLGDVERGEALSRSRGQDDQELAQLIEPLLSAHRFERAKEIALGLDFDGQRRLALEAVATAQVKAGLYDDAENTALAMDALGDQAAALCRVMVAFRAVGQDARAAHLATTVGRTSYPSGLPPLAMVRIGLYDQVEAALSTKIPEDSSQARSHAENVASVAAAMAEAGEWERARRVAELRPGYRDTKPSRLGSFHAGLALTYFNAGLDDYALIDAQIAEPCVDGLFGGGDSLRTRIAPIYAGLGHHERATAVVAEIEHRLGRAATWVEVAAACVKRGMRQQAHRYADQAVSEVENFVATSKAADLPAIDFLGGLLRSLTAAGCDAECERLMVVIEAITHNRHTADDLASTAQAFGVRGNYDAARKSAQEITAPEHRARALAALALELVKAGLAHEAARCAEDAEAAVRESATTFRTQALADLATYTRNVPKRPQPSSESPSWDAEERALLEAALKFAELGKHQAAEHTASAIRRPDHRAMALAEVALILHRSGHINPATQIADTATETDITEDKVFVLAHLADYFRSAGLEGAARRAALKSARHVNDRDTTELELVIASRSLVNCGLDDDAEQLIERIADPRTRAKVSIEMATALAGACSREREPDEHRLLRARRHLAYGLVAASWKDTLPALKLVETDALSRIEQYLTHAASTGTT</sequence>
<protein>
    <recommendedName>
        <fullName evidence="2">Nephrocystin 3-like N-terminal domain-containing protein</fullName>
    </recommendedName>
</protein>
<comment type="caution">
    <text evidence="3">The sequence shown here is derived from an EMBL/GenBank/DDBJ whole genome shotgun (WGS) entry which is preliminary data.</text>
</comment>
<dbReference type="Gene3D" id="1.25.40.10">
    <property type="entry name" value="Tetratricopeptide repeat domain"/>
    <property type="match status" value="3"/>
</dbReference>
<name>A0A941IHH9_9ACTN</name>
<dbReference type="InterPro" id="IPR011990">
    <property type="entry name" value="TPR-like_helical_dom_sf"/>
</dbReference>
<feature type="domain" description="Nephrocystin 3-like N-terminal" evidence="2">
    <location>
        <begin position="13"/>
        <end position="154"/>
    </location>
</feature>
<keyword evidence="1" id="KW-0677">Repeat</keyword>
<evidence type="ECO:0000313" key="4">
    <source>
        <dbReference type="Proteomes" id="UP000676325"/>
    </source>
</evidence>
<gene>
    <name evidence="3" type="ORF">KDK95_19745</name>
</gene>
<proteinExistence type="predicted"/>
<accession>A0A941IHH9</accession>
<dbReference type="InterPro" id="IPR056884">
    <property type="entry name" value="NPHP3-like_N"/>
</dbReference>
<dbReference type="AlphaFoldDB" id="A0A941IHH9"/>
<dbReference type="Pfam" id="PF24883">
    <property type="entry name" value="NPHP3_N"/>
    <property type="match status" value="1"/>
</dbReference>
<dbReference type="RefSeq" id="WP_212519690.1">
    <property type="nucleotide sequence ID" value="NZ_JAGSOH010000059.1"/>
</dbReference>
<evidence type="ECO:0000259" key="2">
    <source>
        <dbReference type="Pfam" id="PF24883"/>
    </source>
</evidence>
<reference evidence="3" key="1">
    <citation type="submission" date="2021-04" db="EMBL/GenBank/DDBJ databases">
        <title>Genome based classification of Actinospica acidithermotolerans sp. nov., an actinobacterium isolated from an Indonesian hot spring.</title>
        <authorList>
            <person name="Kusuma A.B."/>
            <person name="Putra K.E."/>
            <person name="Nafisah S."/>
            <person name="Loh J."/>
            <person name="Nouioui I."/>
            <person name="Goodfellow M."/>
        </authorList>
    </citation>
    <scope>NUCLEOTIDE SEQUENCE</scope>
    <source>
        <strain evidence="3">MGRD01-02</strain>
    </source>
</reference>
<organism evidence="3 4">
    <name type="scientific">Actinospica acidithermotolerans</name>
    <dbReference type="NCBI Taxonomy" id="2828514"/>
    <lineage>
        <taxon>Bacteria</taxon>
        <taxon>Bacillati</taxon>
        <taxon>Actinomycetota</taxon>
        <taxon>Actinomycetes</taxon>
        <taxon>Catenulisporales</taxon>
        <taxon>Actinospicaceae</taxon>
        <taxon>Actinospica</taxon>
    </lineage>
</organism>
<dbReference type="Proteomes" id="UP000676325">
    <property type="component" value="Unassembled WGS sequence"/>
</dbReference>
<evidence type="ECO:0000313" key="3">
    <source>
        <dbReference type="EMBL" id="MBR7828555.1"/>
    </source>
</evidence>
<evidence type="ECO:0000256" key="1">
    <source>
        <dbReference type="ARBA" id="ARBA00022737"/>
    </source>
</evidence>
<dbReference type="EMBL" id="JAGSOH010000059">
    <property type="protein sequence ID" value="MBR7828555.1"/>
    <property type="molecule type" value="Genomic_DNA"/>
</dbReference>